<organism evidence="3 4">
    <name type="scientific">Undibacterium parvum</name>
    <dbReference type="NCBI Taxonomy" id="401471"/>
    <lineage>
        <taxon>Bacteria</taxon>
        <taxon>Pseudomonadati</taxon>
        <taxon>Pseudomonadota</taxon>
        <taxon>Betaproteobacteria</taxon>
        <taxon>Burkholderiales</taxon>
        <taxon>Oxalobacteraceae</taxon>
        <taxon>Undibacterium</taxon>
    </lineage>
</organism>
<evidence type="ECO:0000313" key="4">
    <source>
        <dbReference type="Proteomes" id="UP000275663"/>
    </source>
</evidence>
<dbReference type="Gene3D" id="3.40.190.10">
    <property type="entry name" value="Periplasmic binding protein-like II"/>
    <property type="match status" value="2"/>
</dbReference>
<dbReference type="KEGG" id="upv:EJN92_09035"/>
<feature type="domain" description="Solute-binding protein family 3/N-terminal" evidence="2">
    <location>
        <begin position="31"/>
        <end position="242"/>
    </location>
</feature>
<feature type="chain" id="PRO_5018664431" evidence="1">
    <location>
        <begin position="24"/>
        <end position="244"/>
    </location>
</feature>
<dbReference type="PANTHER" id="PTHR38834">
    <property type="entry name" value="PERIPLASMIC SUBSTRATE BINDING PROTEIN FAMILY 3"/>
    <property type="match status" value="1"/>
</dbReference>
<dbReference type="RefSeq" id="WP_126127515.1">
    <property type="nucleotide sequence ID" value="NZ_CP034464.1"/>
</dbReference>
<evidence type="ECO:0000256" key="1">
    <source>
        <dbReference type="SAM" id="SignalP"/>
    </source>
</evidence>
<dbReference type="InterPro" id="IPR001638">
    <property type="entry name" value="Solute-binding_3/MltF_N"/>
</dbReference>
<dbReference type="AlphaFoldDB" id="A0A3Q9BRN6"/>
<dbReference type="Pfam" id="PF00497">
    <property type="entry name" value="SBP_bac_3"/>
    <property type="match status" value="1"/>
</dbReference>
<protein>
    <submittedName>
        <fullName evidence="3">ABC transporter substrate-binding protein</fullName>
    </submittedName>
</protein>
<feature type="signal peptide" evidence="1">
    <location>
        <begin position="1"/>
        <end position="23"/>
    </location>
</feature>
<accession>A0A3Q9BRN6</accession>
<dbReference type="SUPFAM" id="SSF53850">
    <property type="entry name" value="Periplasmic binding protein-like II"/>
    <property type="match status" value="1"/>
</dbReference>
<reference evidence="3 4" key="1">
    <citation type="journal article" date="2011" name="Int. J. Syst. Evol. Microbiol.">
        <title>Description of Undibacterium oligocarboniphilum sp. nov., isolated from purified water, and Undibacterium pigrum strain CCUG 49012 as the type strain of Undibacterium parvum sp. nov., and emended descriptions of the genus Undibacterium and the species Undibacterium pigrum.</title>
        <authorList>
            <person name="Eder W."/>
            <person name="Wanner G."/>
            <person name="Ludwig W."/>
            <person name="Busse H.J."/>
            <person name="Ziemke-Kageler F."/>
            <person name="Lang E."/>
        </authorList>
    </citation>
    <scope>NUCLEOTIDE SEQUENCE [LARGE SCALE GENOMIC DNA]</scope>
    <source>
        <strain evidence="3 4">DSM 23061</strain>
    </source>
</reference>
<gene>
    <name evidence="3" type="ORF">EJN92_09035</name>
</gene>
<dbReference type="PANTHER" id="PTHR38834:SF3">
    <property type="entry name" value="SOLUTE-BINDING PROTEIN FAMILY 3_N-TERMINAL DOMAIN-CONTAINING PROTEIN"/>
    <property type="match status" value="1"/>
</dbReference>
<name>A0A3Q9BRN6_9BURK</name>
<sequence>MFKTILAPSLLCMCSAIPAVAHAESIKLVIQEYTPFTHTNPKTAQIVGVLSEKIQEIMRRAGETTSIKSTSLARALQATQNEENTCMIGLRRTPERESSFKWVGPLIFDDWVLYSKKDSLVKLKNFEDAKPYRIGSYKNAATGLQLTEQGYKIEFANEDEENPRLLVNNRIDFWVVSELHGMYMAQQQGYWKEMQKAVKYKTIELYMLCHPSMEKSRIALFNRYNKELESDGTMEKISHKYGVR</sequence>
<dbReference type="EMBL" id="CP034464">
    <property type="protein sequence ID" value="AZP12133.1"/>
    <property type="molecule type" value="Genomic_DNA"/>
</dbReference>
<dbReference type="OrthoDB" id="8594082at2"/>
<proteinExistence type="predicted"/>
<evidence type="ECO:0000313" key="3">
    <source>
        <dbReference type="EMBL" id="AZP12133.1"/>
    </source>
</evidence>
<evidence type="ECO:0000259" key="2">
    <source>
        <dbReference type="Pfam" id="PF00497"/>
    </source>
</evidence>
<keyword evidence="1" id="KW-0732">Signal</keyword>
<keyword evidence="4" id="KW-1185">Reference proteome</keyword>
<dbReference type="Proteomes" id="UP000275663">
    <property type="component" value="Chromosome"/>
</dbReference>